<feature type="transmembrane region" description="Helical" evidence="8">
    <location>
        <begin position="132"/>
        <end position="157"/>
    </location>
</feature>
<keyword evidence="4" id="KW-0297">G-protein coupled receptor</keyword>
<evidence type="ECO:0000256" key="2">
    <source>
        <dbReference type="ARBA" id="ARBA00022692"/>
    </source>
</evidence>
<accession>A0A815Q9D4</accession>
<dbReference type="Gene3D" id="1.20.1070.10">
    <property type="entry name" value="Rhodopsin 7-helix transmembrane proteins"/>
    <property type="match status" value="1"/>
</dbReference>
<organism evidence="10 11">
    <name type="scientific">Rotaria sordida</name>
    <dbReference type="NCBI Taxonomy" id="392033"/>
    <lineage>
        <taxon>Eukaryota</taxon>
        <taxon>Metazoa</taxon>
        <taxon>Spiralia</taxon>
        <taxon>Gnathifera</taxon>
        <taxon>Rotifera</taxon>
        <taxon>Eurotatoria</taxon>
        <taxon>Bdelloidea</taxon>
        <taxon>Philodinida</taxon>
        <taxon>Philodinidae</taxon>
        <taxon>Rotaria</taxon>
    </lineage>
</organism>
<evidence type="ECO:0000256" key="3">
    <source>
        <dbReference type="ARBA" id="ARBA00022989"/>
    </source>
</evidence>
<dbReference type="AlphaFoldDB" id="A0A815Q9D4"/>
<feature type="transmembrane region" description="Helical" evidence="8">
    <location>
        <begin position="221"/>
        <end position="245"/>
    </location>
</feature>
<proteinExistence type="predicted"/>
<reference evidence="10" key="1">
    <citation type="submission" date="2021-02" db="EMBL/GenBank/DDBJ databases">
        <authorList>
            <person name="Nowell W R."/>
        </authorList>
    </citation>
    <scope>NUCLEOTIDE SEQUENCE</scope>
</reference>
<feature type="domain" description="G-protein coupled receptors family 1 profile" evidence="9">
    <location>
        <begin position="30"/>
        <end position="285"/>
    </location>
</feature>
<name>A0A815Q9D4_9BILA</name>
<dbReference type="GO" id="GO:0005886">
    <property type="term" value="C:plasma membrane"/>
    <property type="evidence" value="ECO:0007669"/>
    <property type="project" value="TreeGrafter"/>
</dbReference>
<evidence type="ECO:0000256" key="6">
    <source>
        <dbReference type="ARBA" id="ARBA00023170"/>
    </source>
</evidence>
<feature type="non-terminal residue" evidence="10">
    <location>
        <position position="1"/>
    </location>
</feature>
<feature type="transmembrane region" description="Helical" evidence="8">
    <location>
        <begin position="15"/>
        <end position="38"/>
    </location>
</feature>
<evidence type="ECO:0000256" key="1">
    <source>
        <dbReference type="ARBA" id="ARBA00004141"/>
    </source>
</evidence>
<keyword evidence="5 8" id="KW-0472">Membrane</keyword>
<dbReference type="InterPro" id="IPR017452">
    <property type="entry name" value="GPCR_Rhodpsn_7TM"/>
</dbReference>
<gene>
    <name evidence="10" type="ORF">ZHD862_LOCUS35628</name>
</gene>
<dbReference type="PANTHER" id="PTHR24243:SF230">
    <property type="entry name" value="G-PROTEIN COUPLED RECEPTORS FAMILY 1 PROFILE DOMAIN-CONTAINING PROTEIN"/>
    <property type="match status" value="1"/>
</dbReference>
<keyword evidence="7" id="KW-0807">Transducer</keyword>
<evidence type="ECO:0000256" key="5">
    <source>
        <dbReference type="ARBA" id="ARBA00023136"/>
    </source>
</evidence>
<comment type="caution">
    <text evidence="10">The sequence shown here is derived from an EMBL/GenBank/DDBJ whole genome shotgun (WGS) entry which is preliminary data.</text>
</comment>
<feature type="transmembrane region" description="Helical" evidence="8">
    <location>
        <begin position="265"/>
        <end position="288"/>
    </location>
</feature>
<keyword evidence="3 8" id="KW-1133">Transmembrane helix</keyword>
<feature type="transmembrane region" description="Helical" evidence="8">
    <location>
        <begin position="177"/>
        <end position="200"/>
    </location>
</feature>
<evidence type="ECO:0000259" key="9">
    <source>
        <dbReference type="PROSITE" id="PS50262"/>
    </source>
</evidence>
<keyword evidence="6" id="KW-0675">Receptor</keyword>
<dbReference type="PROSITE" id="PS50262">
    <property type="entry name" value="G_PROTEIN_RECEP_F1_2"/>
    <property type="match status" value="1"/>
</dbReference>
<sequence length="349" mass="40110">MSSTAQLIVTISQTFMTYTGFLFLFLGVIGNMINIIVLNKLRLFRGHPSVFYFTIESIGNLAQLIINYTTRIMSNGFGIDLTNISWEFCKTRAFLAPTATLIPIYTVCLACFDQFLSTHYNPFFRQKSSIRLAKYLTFTFITLLILHGIPFVIFFYLQPSMTCKNYNVRFGQYYSFVYYPVVVGILPMTIASLFSFLAFRHVRHLVRRQLRITRRRLEQQLTAMVLARAICLGFLMLPYTIYRIYILNVTVDKSQLVLSAINNTLIESVTVTFLYINFAGNFYAFMVISSRYRHQSDTVPGTYDSQFDALEFKYVKHLSAKDVFRNAASSGCIEANGISPFVSMDTECE</sequence>
<keyword evidence="2 8" id="KW-0812">Transmembrane</keyword>
<comment type="subcellular location">
    <subcellularLocation>
        <location evidence="1">Membrane</location>
        <topology evidence="1">Multi-pass membrane protein</topology>
    </subcellularLocation>
</comment>
<evidence type="ECO:0000313" key="10">
    <source>
        <dbReference type="EMBL" id="CAF1459543.1"/>
    </source>
</evidence>
<dbReference type="EMBL" id="CAJNOT010005234">
    <property type="protein sequence ID" value="CAF1459543.1"/>
    <property type="molecule type" value="Genomic_DNA"/>
</dbReference>
<dbReference type="Proteomes" id="UP000663864">
    <property type="component" value="Unassembled WGS sequence"/>
</dbReference>
<dbReference type="PANTHER" id="PTHR24243">
    <property type="entry name" value="G-PROTEIN COUPLED RECEPTOR"/>
    <property type="match status" value="1"/>
</dbReference>
<evidence type="ECO:0000256" key="7">
    <source>
        <dbReference type="ARBA" id="ARBA00023224"/>
    </source>
</evidence>
<dbReference type="SUPFAM" id="SSF81321">
    <property type="entry name" value="Family A G protein-coupled receptor-like"/>
    <property type="match status" value="1"/>
</dbReference>
<evidence type="ECO:0000256" key="4">
    <source>
        <dbReference type="ARBA" id="ARBA00023040"/>
    </source>
</evidence>
<dbReference type="GO" id="GO:0004930">
    <property type="term" value="F:G protein-coupled receptor activity"/>
    <property type="evidence" value="ECO:0007669"/>
    <property type="project" value="UniProtKB-KW"/>
</dbReference>
<evidence type="ECO:0000256" key="8">
    <source>
        <dbReference type="SAM" id="Phobius"/>
    </source>
</evidence>
<evidence type="ECO:0000313" key="11">
    <source>
        <dbReference type="Proteomes" id="UP000663864"/>
    </source>
</evidence>
<protein>
    <recommendedName>
        <fullName evidence="9">G-protein coupled receptors family 1 profile domain-containing protein</fullName>
    </recommendedName>
</protein>